<reference evidence="7 8" key="1">
    <citation type="journal article" date="2018" name="Mol. Plant">
        <title>The genome of Artemisia annua provides insight into the evolution of Asteraceae family and artemisinin biosynthesis.</title>
        <authorList>
            <person name="Shen Q."/>
            <person name="Zhang L."/>
            <person name="Liao Z."/>
            <person name="Wang S."/>
            <person name="Yan T."/>
            <person name="Shi P."/>
            <person name="Liu M."/>
            <person name="Fu X."/>
            <person name="Pan Q."/>
            <person name="Wang Y."/>
            <person name="Lv Z."/>
            <person name="Lu X."/>
            <person name="Zhang F."/>
            <person name="Jiang W."/>
            <person name="Ma Y."/>
            <person name="Chen M."/>
            <person name="Hao X."/>
            <person name="Li L."/>
            <person name="Tang Y."/>
            <person name="Lv G."/>
            <person name="Zhou Y."/>
            <person name="Sun X."/>
            <person name="Brodelius P.E."/>
            <person name="Rose J.K.C."/>
            <person name="Tang K."/>
        </authorList>
    </citation>
    <scope>NUCLEOTIDE SEQUENCE [LARGE SCALE GENOMIC DNA]</scope>
    <source>
        <strain evidence="8">cv. Huhao1</strain>
        <tissue evidence="7">Leaf</tissue>
    </source>
</reference>
<dbReference type="Gene3D" id="3.30.710.10">
    <property type="entry name" value="Potassium Channel Kv1.1, Chain A"/>
    <property type="match status" value="1"/>
</dbReference>
<dbReference type="InterPro" id="IPR016073">
    <property type="entry name" value="Skp1_comp_POZ"/>
</dbReference>
<dbReference type="SUPFAM" id="SSF81382">
    <property type="entry name" value="Skp1 dimerisation domain-like"/>
    <property type="match status" value="1"/>
</dbReference>
<keyword evidence="3 4" id="KW-0833">Ubl conjugation pathway</keyword>
<dbReference type="FunFam" id="3.30.710.10:FF:000026">
    <property type="entry name" value="E3 ubiquitin ligase complex SCF subunit"/>
    <property type="match status" value="1"/>
</dbReference>
<evidence type="ECO:0000259" key="5">
    <source>
        <dbReference type="Pfam" id="PF01466"/>
    </source>
</evidence>
<keyword evidence="8" id="KW-1185">Reference proteome</keyword>
<dbReference type="SMART" id="SM00512">
    <property type="entry name" value="Skp1"/>
    <property type="match status" value="1"/>
</dbReference>
<evidence type="ECO:0000313" key="7">
    <source>
        <dbReference type="EMBL" id="PWA64557.1"/>
    </source>
</evidence>
<dbReference type="InterPro" id="IPR016072">
    <property type="entry name" value="Skp1_comp_dimer"/>
</dbReference>
<dbReference type="InterPro" id="IPR036296">
    <property type="entry name" value="SKP1-like_dim_sf"/>
</dbReference>
<dbReference type="InterPro" id="IPR016897">
    <property type="entry name" value="SKP1"/>
</dbReference>
<sequence>MSTSSSSSKKIVLKSADNEMFEIDEIVALESQAIKNMIEDECADNVIPLDNIDSKTLSKIIEYCKKHAESPKKDEKAVEDLKSFDAEFAKVDMPLIQDILMAANFLNIDNLIGLMCRTIADRIKGKTPEEIRKILNINKNDLLSPEQEAKAREENSWAFD</sequence>
<dbReference type="SUPFAM" id="SSF54695">
    <property type="entry name" value="POZ domain"/>
    <property type="match status" value="1"/>
</dbReference>
<dbReference type="EMBL" id="PKPP01004398">
    <property type="protein sequence ID" value="PWA64557.1"/>
    <property type="molecule type" value="Genomic_DNA"/>
</dbReference>
<comment type="subunit">
    <text evidence="4">Part of a SCF (SKP1-cullin-F-box) protein ligase complex.</text>
</comment>
<evidence type="ECO:0000259" key="6">
    <source>
        <dbReference type="Pfam" id="PF03931"/>
    </source>
</evidence>
<comment type="caution">
    <text evidence="7">The sequence shown here is derived from an EMBL/GenBank/DDBJ whole genome shotgun (WGS) entry which is preliminary data.</text>
</comment>
<dbReference type="OrthoDB" id="7827685at2759"/>
<proteinExistence type="inferred from homology"/>
<dbReference type="GO" id="GO:0009867">
    <property type="term" value="P:jasmonic acid mediated signaling pathway"/>
    <property type="evidence" value="ECO:0007669"/>
    <property type="project" value="UniProtKB-ARBA"/>
</dbReference>
<dbReference type="GO" id="GO:0006511">
    <property type="term" value="P:ubiquitin-dependent protein catabolic process"/>
    <property type="evidence" value="ECO:0007669"/>
    <property type="project" value="InterPro"/>
</dbReference>
<dbReference type="AlphaFoldDB" id="A0A2U1MTI9"/>
<dbReference type="InterPro" id="IPR001232">
    <property type="entry name" value="SKP1-like"/>
</dbReference>
<dbReference type="PIRSF" id="PIRSF028729">
    <property type="entry name" value="E3_ubiquit_lig_SCF_Skp"/>
    <property type="match status" value="1"/>
</dbReference>
<dbReference type="InterPro" id="IPR011333">
    <property type="entry name" value="SKP1/BTB/POZ_sf"/>
</dbReference>
<gene>
    <name evidence="7" type="ORF">CTI12_AA343730</name>
</gene>
<comment type="pathway">
    <text evidence="1 4">Protein modification; protein ubiquitination.</text>
</comment>
<dbReference type="Pfam" id="PF03931">
    <property type="entry name" value="Skp1_POZ"/>
    <property type="match status" value="1"/>
</dbReference>
<name>A0A2U1MTI9_ARTAN</name>
<evidence type="ECO:0000256" key="4">
    <source>
        <dbReference type="PIRNR" id="PIRNR028729"/>
    </source>
</evidence>
<comment type="function">
    <text evidence="4">Involved in ubiquitination and subsequent proteasomal degradation of target proteins. Together with CUL1, RBX1 and a F-box protein, it forms a SCF E3 ubiquitin ligase complex. The functional specificity of this complex depends on the type of F-box protein. In the SCF complex, it serves as an adapter that links the F-box protein to CUL1.</text>
</comment>
<dbReference type="GO" id="GO:0016567">
    <property type="term" value="P:protein ubiquitination"/>
    <property type="evidence" value="ECO:0007669"/>
    <property type="project" value="UniProtKB-UniRule"/>
</dbReference>
<evidence type="ECO:0000256" key="1">
    <source>
        <dbReference type="ARBA" id="ARBA00004906"/>
    </source>
</evidence>
<dbReference type="Proteomes" id="UP000245207">
    <property type="component" value="Unassembled WGS sequence"/>
</dbReference>
<evidence type="ECO:0000256" key="3">
    <source>
        <dbReference type="ARBA" id="ARBA00022786"/>
    </source>
</evidence>
<dbReference type="PANTHER" id="PTHR11165">
    <property type="entry name" value="SKP1"/>
    <property type="match status" value="1"/>
</dbReference>
<protein>
    <recommendedName>
        <fullName evidence="4">SKP1-like protein</fullName>
    </recommendedName>
</protein>
<feature type="domain" description="SKP1 component POZ" evidence="6">
    <location>
        <begin position="9"/>
        <end position="68"/>
    </location>
</feature>
<dbReference type="STRING" id="35608.A0A2U1MTI9"/>
<organism evidence="7 8">
    <name type="scientific">Artemisia annua</name>
    <name type="common">Sweet wormwood</name>
    <dbReference type="NCBI Taxonomy" id="35608"/>
    <lineage>
        <taxon>Eukaryota</taxon>
        <taxon>Viridiplantae</taxon>
        <taxon>Streptophyta</taxon>
        <taxon>Embryophyta</taxon>
        <taxon>Tracheophyta</taxon>
        <taxon>Spermatophyta</taxon>
        <taxon>Magnoliopsida</taxon>
        <taxon>eudicotyledons</taxon>
        <taxon>Gunneridae</taxon>
        <taxon>Pentapetalae</taxon>
        <taxon>asterids</taxon>
        <taxon>campanulids</taxon>
        <taxon>Asterales</taxon>
        <taxon>Asteraceae</taxon>
        <taxon>Asteroideae</taxon>
        <taxon>Anthemideae</taxon>
        <taxon>Artemisiinae</taxon>
        <taxon>Artemisia</taxon>
    </lineage>
</organism>
<dbReference type="CDD" id="cd18322">
    <property type="entry name" value="BTB_POZ_SKP1"/>
    <property type="match status" value="1"/>
</dbReference>
<comment type="similarity">
    <text evidence="2 4">Belongs to the SKP1 family.</text>
</comment>
<dbReference type="Pfam" id="PF01466">
    <property type="entry name" value="Skp1"/>
    <property type="match status" value="1"/>
</dbReference>
<feature type="domain" description="SKP1 component dimerisation" evidence="5">
    <location>
        <begin position="110"/>
        <end position="158"/>
    </location>
</feature>
<accession>A0A2U1MTI9</accession>
<evidence type="ECO:0000313" key="8">
    <source>
        <dbReference type="Proteomes" id="UP000245207"/>
    </source>
</evidence>
<dbReference type="UniPathway" id="UPA00143"/>
<evidence type="ECO:0000256" key="2">
    <source>
        <dbReference type="ARBA" id="ARBA00009993"/>
    </source>
</evidence>